<dbReference type="InterPro" id="IPR003717">
    <property type="entry name" value="RecO"/>
</dbReference>
<dbReference type="GO" id="GO:0006302">
    <property type="term" value="P:double-strand break repair"/>
    <property type="evidence" value="ECO:0007669"/>
    <property type="project" value="TreeGrafter"/>
</dbReference>
<dbReference type="HAMAP" id="MF_00201">
    <property type="entry name" value="RecO"/>
    <property type="match status" value="1"/>
</dbReference>
<keyword evidence="4 7" id="KW-0233">DNA recombination</keyword>
<dbReference type="InterPro" id="IPR022572">
    <property type="entry name" value="DNA_rep/recomb_RecO_N"/>
</dbReference>
<dbReference type="Proteomes" id="UP000217507">
    <property type="component" value="Chromosome"/>
</dbReference>
<dbReference type="InterPro" id="IPR012340">
    <property type="entry name" value="NA-bd_OB-fold"/>
</dbReference>
<evidence type="ECO:0000313" key="10">
    <source>
        <dbReference type="Proteomes" id="UP000217507"/>
    </source>
</evidence>
<evidence type="ECO:0000256" key="4">
    <source>
        <dbReference type="ARBA" id="ARBA00023172"/>
    </source>
</evidence>
<evidence type="ECO:0000256" key="7">
    <source>
        <dbReference type="HAMAP-Rule" id="MF_00201"/>
    </source>
</evidence>
<dbReference type="SUPFAM" id="SSF57863">
    <property type="entry name" value="ArfGap/RecO-like zinc finger"/>
    <property type="match status" value="1"/>
</dbReference>
<evidence type="ECO:0000256" key="5">
    <source>
        <dbReference type="ARBA" id="ARBA00023204"/>
    </source>
</evidence>
<feature type="domain" description="DNA replication/recombination mediator RecO N-terminal" evidence="8">
    <location>
        <begin position="1"/>
        <end position="80"/>
    </location>
</feature>
<dbReference type="InterPro" id="IPR037278">
    <property type="entry name" value="ARFGAP/RecO"/>
</dbReference>
<dbReference type="SMR" id="A0A1Z4KLE8"/>
<dbReference type="NCBIfam" id="TIGR00613">
    <property type="entry name" value="reco"/>
    <property type="match status" value="1"/>
</dbReference>
<dbReference type="EMBL" id="AP018216">
    <property type="protein sequence ID" value="BAY69799.1"/>
    <property type="molecule type" value="Genomic_DNA"/>
</dbReference>
<dbReference type="PANTHER" id="PTHR33991:SF1">
    <property type="entry name" value="DNA REPAIR PROTEIN RECO"/>
    <property type="match status" value="1"/>
</dbReference>
<evidence type="ECO:0000256" key="3">
    <source>
        <dbReference type="ARBA" id="ARBA00022763"/>
    </source>
</evidence>
<sequence length="296" mass="32729">MNKTYKATGINLKAQAMGESDRIVTILTQEFGLIRAIAPGSRKHNSSLGGRSAMFVVNELLIAKGRSLDKITQAQTIKTYPGLAKDLGKLAASQYLAEIVLCQALSEQPQEELYELLNEHLHRLEELPKGESFGVLAYLAHAVFHLLALAGLTPQVQICCLTQRSLTPDFADPNWRVGFSIASGGIVCLEAWEGLRKEARKESKEKSLPHPVTPAYQTVVHRQEIPVISARLNSVELGMLQQLSQPEIMQINTTSDASWLSVEQILRQYAQYHLGRPIRSATLIDSYFAANHDATV</sequence>
<keyword evidence="5 7" id="KW-0234">DNA repair</keyword>
<organism evidence="9 10">
    <name type="scientific">Trichormus variabilis NIES-23</name>
    <dbReference type="NCBI Taxonomy" id="1973479"/>
    <lineage>
        <taxon>Bacteria</taxon>
        <taxon>Bacillati</taxon>
        <taxon>Cyanobacteriota</taxon>
        <taxon>Cyanophyceae</taxon>
        <taxon>Nostocales</taxon>
        <taxon>Nostocaceae</taxon>
        <taxon>Trichormus</taxon>
    </lineage>
</organism>
<dbReference type="GO" id="GO:0006310">
    <property type="term" value="P:DNA recombination"/>
    <property type="evidence" value="ECO:0007669"/>
    <property type="project" value="UniProtKB-UniRule"/>
</dbReference>
<comment type="similarity">
    <text evidence="1 7">Belongs to the RecO family.</text>
</comment>
<protein>
    <recommendedName>
        <fullName evidence="2 7">DNA repair protein RecO</fullName>
    </recommendedName>
    <alternativeName>
        <fullName evidence="6 7">Recombination protein O</fullName>
    </alternativeName>
</protein>
<dbReference type="AlphaFoldDB" id="A0A1Z4KLE8"/>
<keyword evidence="3 7" id="KW-0227">DNA damage</keyword>
<dbReference type="PANTHER" id="PTHR33991">
    <property type="entry name" value="DNA REPAIR PROTEIN RECO"/>
    <property type="match status" value="1"/>
</dbReference>
<dbReference type="SUPFAM" id="SSF50249">
    <property type="entry name" value="Nucleic acid-binding proteins"/>
    <property type="match status" value="1"/>
</dbReference>
<reference evidence="9 10" key="1">
    <citation type="submission" date="2017-06" db="EMBL/GenBank/DDBJ databases">
        <title>Genome sequencing of cyanobaciteial culture collection at National Institute for Environmental Studies (NIES).</title>
        <authorList>
            <person name="Hirose Y."/>
            <person name="Shimura Y."/>
            <person name="Fujisawa T."/>
            <person name="Nakamura Y."/>
            <person name="Kawachi M."/>
        </authorList>
    </citation>
    <scope>NUCLEOTIDE SEQUENCE [LARGE SCALE GENOMIC DNA]</scope>
    <source>
        <strain evidence="9 10">NIES-23</strain>
    </source>
</reference>
<dbReference type="Gene3D" id="1.20.1440.120">
    <property type="entry name" value="Recombination protein O, C-terminal domain"/>
    <property type="match status" value="1"/>
</dbReference>
<dbReference type="Pfam" id="PF02565">
    <property type="entry name" value="RecO_C"/>
    <property type="match status" value="1"/>
</dbReference>
<dbReference type="GO" id="GO:0043590">
    <property type="term" value="C:bacterial nucleoid"/>
    <property type="evidence" value="ECO:0007669"/>
    <property type="project" value="TreeGrafter"/>
</dbReference>
<evidence type="ECO:0000256" key="1">
    <source>
        <dbReference type="ARBA" id="ARBA00007452"/>
    </source>
</evidence>
<dbReference type="Pfam" id="PF11967">
    <property type="entry name" value="RecO_N"/>
    <property type="match status" value="1"/>
</dbReference>
<accession>A0A1Z4KLE8</accession>
<dbReference type="Gene3D" id="2.40.50.140">
    <property type="entry name" value="Nucleic acid-binding proteins"/>
    <property type="match status" value="1"/>
</dbReference>
<name>A0A1Z4KLE8_ANAVA</name>
<evidence type="ECO:0000313" key="9">
    <source>
        <dbReference type="EMBL" id="BAY69799.1"/>
    </source>
</evidence>
<evidence type="ECO:0000256" key="2">
    <source>
        <dbReference type="ARBA" id="ARBA00021310"/>
    </source>
</evidence>
<dbReference type="InterPro" id="IPR042242">
    <property type="entry name" value="RecO_C"/>
</dbReference>
<gene>
    <name evidence="7" type="primary">recO</name>
    <name evidence="9" type="ORF">NIES23_25990</name>
</gene>
<proteinExistence type="inferred from homology"/>
<evidence type="ECO:0000259" key="8">
    <source>
        <dbReference type="Pfam" id="PF11967"/>
    </source>
</evidence>
<evidence type="ECO:0000256" key="6">
    <source>
        <dbReference type="ARBA" id="ARBA00033409"/>
    </source>
</evidence>
<comment type="function">
    <text evidence="7">Involved in DNA repair and RecF pathway recombination.</text>
</comment>